<organism evidence="2 3">
    <name type="scientific">Priestia flexa</name>
    <dbReference type="NCBI Taxonomy" id="86664"/>
    <lineage>
        <taxon>Bacteria</taxon>
        <taxon>Bacillati</taxon>
        <taxon>Bacillota</taxon>
        <taxon>Bacilli</taxon>
        <taxon>Bacillales</taxon>
        <taxon>Bacillaceae</taxon>
        <taxon>Priestia</taxon>
    </lineage>
</organism>
<dbReference type="EMBL" id="JAWUZT010000014">
    <property type="protein sequence ID" value="MDW8515854.1"/>
    <property type="molecule type" value="Genomic_DNA"/>
</dbReference>
<sequence>MTYHTSLLEDWIEQLYKKIGVYRPEQLDYRDIAKKLNIRLTYLEMTSRLFKDLVIIDSRLTSEEQFEDFAHEACHILRHAGNHMIIDNLFLELQEAQAKHFVYHFCVPTFMLRKLNFYKSRKETVYLIASTFKVTYQLADKRLRLYENKLSYQRFVSSTLGKAQ</sequence>
<keyword evidence="3" id="KW-1185">Reference proteome</keyword>
<evidence type="ECO:0000313" key="2">
    <source>
        <dbReference type="EMBL" id="MDW8515854.1"/>
    </source>
</evidence>
<evidence type="ECO:0000313" key="3">
    <source>
        <dbReference type="Proteomes" id="UP001284771"/>
    </source>
</evidence>
<feature type="domain" description="IrrE N-terminal-like" evidence="1">
    <location>
        <begin position="35"/>
        <end position="143"/>
    </location>
</feature>
<protein>
    <submittedName>
        <fullName evidence="2">ImmA/IrrE family metallo-endopeptidase</fullName>
    </submittedName>
</protein>
<comment type="caution">
    <text evidence="2">The sequence shown here is derived from an EMBL/GenBank/DDBJ whole genome shotgun (WGS) entry which is preliminary data.</text>
</comment>
<dbReference type="InterPro" id="IPR010359">
    <property type="entry name" value="IrrE_HExxH"/>
</dbReference>
<name>A0ABU4J4E3_9BACI</name>
<gene>
    <name evidence="2" type="ORF">RIB56_06880</name>
</gene>
<evidence type="ECO:0000259" key="1">
    <source>
        <dbReference type="Pfam" id="PF06114"/>
    </source>
</evidence>
<dbReference type="Pfam" id="PF06114">
    <property type="entry name" value="Peptidase_M78"/>
    <property type="match status" value="1"/>
</dbReference>
<accession>A0ABU4J4E3</accession>
<dbReference type="Proteomes" id="UP001284771">
    <property type="component" value="Unassembled WGS sequence"/>
</dbReference>
<dbReference type="RefSeq" id="WP_318757360.1">
    <property type="nucleotide sequence ID" value="NZ_JAWUZT010000014.1"/>
</dbReference>
<reference evidence="3" key="1">
    <citation type="submission" date="2023-07" db="EMBL/GenBank/DDBJ databases">
        <title>Draft genomic sequences of Priestia flexa CCM isolated from the soil of an abandoned mine contaminated by free cyanide in the high Andean zone of Tacna, Peru.</title>
        <authorList>
            <person name="Caceda Quiroz C.J."/>
            <person name="Maraza Chooque G.J."/>
            <person name="Fora Quispe G.L."/>
            <person name="Carpio Mamani M."/>
        </authorList>
    </citation>
    <scope>NUCLEOTIDE SEQUENCE [LARGE SCALE GENOMIC DNA]</scope>
    <source>
        <strain evidence="3">CCM</strain>
    </source>
</reference>
<proteinExistence type="predicted"/>